<keyword evidence="9" id="KW-0503">Monooxygenase</keyword>
<keyword evidence="13" id="KW-1185">Reference proteome</keyword>
<proteinExistence type="inferred from homology"/>
<reference evidence="12 13" key="1">
    <citation type="journal article" date="2020" name="IScience">
        <title>Genome Sequencing of the Endangered Kingdonia uniflora (Circaeasteraceae, Ranunculales) Reveals Potential Mechanisms of Evolutionary Specialization.</title>
        <authorList>
            <person name="Sun Y."/>
            <person name="Deng T."/>
            <person name="Zhang A."/>
            <person name="Moore M.J."/>
            <person name="Landis J.B."/>
            <person name="Lin N."/>
            <person name="Zhang H."/>
            <person name="Zhang X."/>
            <person name="Huang J."/>
            <person name="Zhang X."/>
            <person name="Sun H."/>
            <person name="Wang H."/>
        </authorList>
    </citation>
    <scope>NUCLEOTIDE SEQUENCE [LARGE SCALE GENOMIC DNA]</scope>
    <source>
        <strain evidence="12">TB1705</strain>
        <tissue evidence="12">Leaf</tissue>
    </source>
</reference>
<dbReference type="EMBL" id="JACGCM010002114">
    <property type="protein sequence ID" value="KAF6144642.1"/>
    <property type="molecule type" value="Genomic_DNA"/>
</dbReference>
<comment type="similarity">
    <text evidence="2">Belongs to the cytochrome P450 family.</text>
</comment>
<protein>
    <recommendedName>
        <fullName evidence="14">Cytochrome P450</fullName>
    </recommendedName>
</protein>
<evidence type="ECO:0000256" key="7">
    <source>
        <dbReference type="ARBA" id="ARBA00023002"/>
    </source>
</evidence>
<dbReference type="GO" id="GO:0016020">
    <property type="term" value="C:membrane"/>
    <property type="evidence" value="ECO:0007669"/>
    <property type="project" value="UniProtKB-SubCell"/>
</dbReference>
<evidence type="ECO:0000256" key="11">
    <source>
        <dbReference type="PIRSR" id="PIRSR602401-1"/>
    </source>
</evidence>
<evidence type="ECO:0000256" key="4">
    <source>
        <dbReference type="ARBA" id="ARBA00022692"/>
    </source>
</evidence>
<evidence type="ECO:0000256" key="3">
    <source>
        <dbReference type="ARBA" id="ARBA00022617"/>
    </source>
</evidence>
<evidence type="ECO:0000313" key="13">
    <source>
        <dbReference type="Proteomes" id="UP000541444"/>
    </source>
</evidence>
<name>A0A7J7LQ29_9MAGN</name>
<dbReference type="SUPFAM" id="SSF48264">
    <property type="entry name" value="Cytochrome P450"/>
    <property type="match status" value="1"/>
</dbReference>
<dbReference type="InterPro" id="IPR036396">
    <property type="entry name" value="Cyt_P450_sf"/>
</dbReference>
<evidence type="ECO:0000256" key="5">
    <source>
        <dbReference type="ARBA" id="ARBA00022723"/>
    </source>
</evidence>
<dbReference type="PRINTS" id="PR00463">
    <property type="entry name" value="EP450I"/>
</dbReference>
<sequence length="495" mass="56751">MAMIKFWWKPKKLEKYLKEQGIKGSPYKLYYGTLMEEKKMLIEARSKALNLTHDIVPRVMPFLHRTISEYGKLSVTWFGTTPRVNIMDPELVREIMSSNFYHFTKAGRPPFTDLLVKGIGHQEGEKWAKHRRIVIPAFRIEKLQGMLHAISASCSELVSKWQKLVEREGSFELDVWPELQSMTADVISRTAFGSSFEKGKQIFKLLSEQTGHVNKAAQSLYIPGLWFLPTKRSNRMKEIDNEVRVILGEIISMKERATKTEEGSNDILSLLIDSNLKEIQKHQNLKNAGLSFEEVIQECKLFYLAGQEPPASLLTWTMVLLSMHPDWQGRAREEVLQAFGKGKQDFDGLNHLKVVTMIIYEVLRLYTPGVILIRKTYKKTKLGDLTLPAGIELVIPKLLIHRDIELWGDDANEFHPERFSEGFSKATKDSALYFPYGLGPRKCVGQNLSLIEAKMALVMILQQFWFELASSYVHAPCTVITLKPQYGAHIILHKL</sequence>
<dbReference type="AlphaFoldDB" id="A0A7J7LQ29"/>
<comment type="subcellular location">
    <subcellularLocation>
        <location evidence="1">Membrane</location>
    </subcellularLocation>
</comment>
<evidence type="ECO:0000256" key="2">
    <source>
        <dbReference type="ARBA" id="ARBA00010617"/>
    </source>
</evidence>
<keyword evidence="5 11" id="KW-0479">Metal-binding</keyword>
<keyword evidence="7" id="KW-0560">Oxidoreductase</keyword>
<dbReference type="GO" id="GO:0044550">
    <property type="term" value="P:secondary metabolite biosynthetic process"/>
    <property type="evidence" value="ECO:0007669"/>
    <property type="project" value="UniProtKB-ARBA"/>
</dbReference>
<evidence type="ECO:0000313" key="12">
    <source>
        <dbReference type="EMBL" id="KAF6144642.1"/>
    </source>
</evidence>
<dbReference type="PRINTS" id="PR00385">
    <property type="entry name" value="P450"/>
</dbReference>
<evidence type="ECO:0000256" key="6">
    <source>
        <dbReference type="ARBA" id="ARBA00022989"/>
    </source>
</evidence>
<dbReference type="PANTHER" id="PTHR24282">
    <property type="entry name" value="CYTOCHROME P450 FAMILY MEMBER"/>
    <property type="match status" value="1"/>
</dbReference>
<dbReference type="OrthoDB" id="1470350at2759"/>
<keyword evidence="3 11" id="KW-0349">Heme</keyword>
<keyword evidence="8 11" id="KW-0408">Iron</keyword>
<evidence type="ECO:0000256" key="1">
    <source>
        <dbReference type="ARBA" id="ARBA00004370"/>
    </source>
</evidence>
<dbReference type="InterPro" id="IPR050665">
    <property type="entry name" value="Cytochrome_P450_Monooxygen"/>
</dbReference>
<evidence type="ECO:0000256" key="10">
    <source>
        <dbReference type="ARBA" id="ARBA00023136"/>
    </source>
</evidence>
<organism evidence="12 13">
    <name type="scientific">Kingdonia uniflora</name>
    <dbReference type="NCBI Taxonomy" id="39325"/>
    <lineage>
        <taxon>Eukaryota</taxon>
        <taxon>Viridiplantae</taxon>
        <taxon>Streptophyta</taxon>
        <taxon>Embryophyta</taxon>
        <taxon>Tracheophyta</taxon>
        <taxon>Spermatophyta</taxon>
        <taxon>Magnoliopsida</taxon>
        <taxon>Ranunculales</taxon>
        <taxon>Circaeasteraceae</taxon>
        <taxon>Kingdonia</taxon>
    </lineage>
</organism>
<dbReference type="Proteomes" id="UP000541444">
    <property type="component" value="Unassembled WGS sequence"/>
</dbReference>
<dbReference type="GO" id="GO:0020037">
    <property type="term" value="F:heme binding"/>
    <property type="evidence" value="ECO:0007669"/>
    <property type="project" value="InterPro"/>
</dbReference>
<dbReference type="Pfam" id="PF00067">
    <property type="entry name" value="p450"/>
    <property type="match status" value="1"/>
</dbReference>
<keyword evidence="4" id="KW-0812">Transmembrane</keyword>
<dbReference type="GO" id="GO:0005506">
    <property type="term" value="F:iron ion binding"/>
    <property type="evidence" value="ECO:0007669"/>
    <property type="project" value="InterPro"/>
</dbReference>
<dbReference type="FunFam" id="1.10.630.10:FF:000029">
    <property type="entry name" value="Cytochrome P450 734A1"/>
    <property type="match status" value="1"/>
</dbReference>
<comment type="caution">
    <text evidence="12">The sequence shown here is derived from an EMBL/GenBank/DDBJ whole genome shotgun (WGS) entry which is preliminary data.</text>
</comment>
<dbReference type="InterPro" id="IPR002401">
    <property type="entry name" value="Cyt_P450_E_grp-I"/>
</dbReference>
<gene>
    <name evidence="12" type="ORF">GIB67_006134</name>
</gene>
<comment type="cofactor">
    <cofactor evidence="11">
        <name>heme</name>
        <dbReference type="ChEBI" id="CHEBI:30413"/>
    </cofactor>
</comment>
<dbReference type="GO" id="GO:0016705">
    <property type="term" value="F:oxidoreductase activity, acting on paired donors, with incorporation or reduction of molecular oxygen"/>
    <property type="evidence" value="ECO:0007669"/>
    <property type="project" value="InterPro"/>
</dbReference>
<evidence type="ECO:0000256" key="8">
    <source>
        <dbReference type="ARBA" id="ARBA00023004"/>
    </source>
</evidence>
<dbReference type="InterPro" id="IPR001128">
    <property type="entry name" value="Cyt_P450"/>
</dbReference>
<keyword evidence="10" id="KW-0472">Membrane</keyword>
<evidence type="ECO:0008006" key="14">
    <source>
        <dbReference type="Google" id="ProtNLM"/>
    </source>
</evidence>
<dbReference type="GO" id="GO:0004497">
    <property type="term" value="F:monooxygenase activity"/>
    <property type="evidence" value="ECO:0007669"/>
    <property type="project" value="UniProtKB-KW"/>
</dbReference>
<feature type="binding site" description="axial binding residue" evidence="11">
    <location>
        <position position="443"/>
    </location>
    <ligand>
        <name>heme</name>
        <dbReference type="ChEBI" id="CHEBI:30413"/>
    </ligand>
    <ligandPart>
        <name>Fe</name>
        <dbReference type="ChEBI" id="CHEBI:18248"/>
    </ligandPart>
</feature>
<dbReference type="PANTHER" id="PTHR24282:SF255">
    <property type="entry name" value="CYTOCHROME P450 72A11-RELATED"/>
    <property type="match status" value="1"/>
</dbReference>
<keyword evidence="6" id="KW-1133">Transmembrane helix</keyword>
<evidence type="ECO:0000256" key="9">
    <source>
        <dbReference type="ARBA" id="ARBA00023033"/>
    </source>
</evidence>
<accession>A0A7J7LQ29</accession>
<dbReference type="Gene3D" id="1.10.630.10">
    <property type="entry name" value="Cytochrome P450"/>
    <property type="match status" value="1"/>
</dbReference>